<organism evidence="2 3">
    <name type="scientific">Providencia stuartii (strain MRSN 2154)</name>
    <dbReference type="NCBI Taxonomy" id="1157951"/>
    <lineage>
        <taxon>Bacteria</taxon>
        <taxon>Pseudomonadati</taxon>
        <taxon>Pseudomonadota</taxon>
        <taxon>Gammaproteobacteria</taxon>
        <taxon>Enterobacterales</taxon>
        <taxon>Morganellaceae</taxon>
        <taxon>Providencia</taxon>
    </lineage>
</organism>
<gene>
    <name evidence="2" type="ordered locus">S70_20320</name>
</gene>
<dbReference type="Pfam" id="PF25191">
    <property type="entry name" value="DUF7832"/>
    <property type="match status" value="1"/>
</dbReference>
<dbReference type="AlphaFoldDB" id="A0A140NQU1"/>
<reference evidence="3" key="2">
    <citation type="submission" date="2012-04" db="EMBL/GenBank/DDBJ databases">
        <title>Complete genome sequence of Providencia stuartii clinical isolate MRSN 2154.</title>
        <authorList>
            <person name="Clifford R.J."/>
            <person name="Hang J."/>
            <person name="Riley M.C."/>
            <person name="Onmus-Leone F."/>
            <person name="Kuschner R.A."/>
            <person name="Lesho E.P."/>
            <person name="Waterman P.E."/>
        </authorList>
    </citation>
    <scope>NUCLEOTIDE SEQUENCE [LARGE SCALE GENOMIC DNA]</scope>
    <source>
        <strain evidence="3">MRSN 2154</strain>
    </source>
</reference>
<dbReference type="PATRIC" id="fig|1157951.4.peg.4086"/>
<accession>A0A140NQU1</accession>
<dbReference type="HOGENOM" id="CLU_2651589_0_0_6"/>
<dbReference type="Proteomes" id="UP000005012">
    <property type="component" value="Chromosome"/>
</dbReference>
<evidence type="ECO:0000313" key="3">
    <source>
        <dbReference type="Proteomes" id="UP000005012"/>
    </source>
</evidence>
<dbReference type="EMBL" id="CP003488">
    <property type="protein sequence ID" value="AFH95849.1"/>
    <property type="molecule type" value="Genomic_DNA"/>
</dbReference>
<evidence type="ECO:0000313" key="2">
    <source>
        <dbReference type="EMBL" id="AFH95849.1"/>
    </source>
</evidence>
<feature type="domain" description="DUF7832" evidence="1">
    <location>
        <begin position="22"/>
        <end position="56"/>
    </location>
</feature>
<sequence length="83" mass="9423">MLIFILVMPKTNVGELGGIGPNGLAFTEFYYSTENGSYFDDYHRVLAQALPSVYHVENSWENYDKIASVIAAVFNNWKMTHSK</sequence>
<protein>
    <recommendedName>
        <fullName evidence="1">DUF7832 domain-containing protein</fullName>
    </recommendedName>
</protein>
<dbReference type="InterPro" id="IPR057154">
    <property type="entry name" value="DUF7832"/>
</dbReference>
<name>A0A140NQU1_PROSM</name>
<reference evidence="2 3" key="1">
    <citation type="journal article" date="2012" name="J. Bacteriol.">
        <title>Complete Genome Sequence of Providencia stuartii Clinical Isolate MRSN 2154.</title>
        <authorList>
            <person name="Clifford R.J."/>
            <person name="Hang J."/>
            <person name="Riley M.C."/>
            <person name="Onmus-Leone F."/>
            <person name="Kuschner R.A."/>
            <person name="Lesho E.P."/>
            <person name="Waterman P.E."/>
        </authorList>
    </citation>
    <scope>NUCLEOTIDE SEQUENCE [LARGE SCALE GENOMIC DNA]</scope>
    <source>
        <strain evidence="2 3">MRSN 2154</strain>
    </source>
</reference>
<dbReference type="KEGG" id="psi:S70_20320"/>
<proteinExistence type="predicted"/>
<evidence type="ECO:0000259" key="1">
    <source>
        <dbReference type="Pfam" id="PF25191"/>
    </source>
</evidence>